<organism evidence="2 3">
    <name type="scientific">Mediterraneibacter gnavus</name>
    <name type="common">Ruminococcus gnavus</name>
    <dbReference type="NCBI Taxonomy" id="33038"/>
    <lineage>
        <taxon>Bacteria</taxon>
        <taxon>Bacillati</taxon>
        <taxon>Bacillota</taxon>
        <taxon>Clostridia</taxon>
        <taxon>Lachnospirales</taxon>
        <taxon>Lachnospiraceae</taxon>
        <taxon>Mediterraneibacter</taxon>
    </lineage>
</organism>
<evidence type="ECO:0000256" key="1">
    <source>
        <dbReference type="SAM" id="Phobius"/>
    </source>
</evidence>
<evidence type="ECO:0000313" key="3">
    <source>
        <dbReference type="Proteomes" id="UP001297370"/>
    </source>
</evidence>
<gene>
    <name evidence="2" type="ORF">LIQ08_18925</name>
</gene>
<proteinExistence type="predicted"/>
<name>A0AAJ1BAV6_MEDGN</name>
<feature type="transmembrane region" description="Helical" evidence="1">
    <location>
        <begin position="116"/>
        <end position="135"/>
    </location>
</feature>
<feature type="transmembrane region" description="Helical" evidence="1">
    <location>
        <begin position="185"/>
        <end position="203"/>
    </location>
</feature>
<feature type="transmembrane region" description="Helical" evidence="1">
    <location>
        <begin position="73"/>
        <end position="93"/>
    </location>
</feature>
<feature type="transmembrane region" description="Helical" evidence="1">
    <location>
        <begin position="155"/>
        <end position="173"/>
    </location>
</feature>
<keyword evidence="1" id="KW-1133">Transmembrane helix</keyword>
<protein>
    <submittedName>
        <fullName evidence="2">Uncharacterized protein</fullName>
    </submittedName>
</protein>
<dbReference type="AlphaFoldDB" id="A0AAJ1BAV6"/>
<accession>A0AAJ1BAV6</accession>
<reference evidence="2" key="1">
    <citation type="submission" date="2021-10" db="EMBL/GenBank/DDBJ databases">
        <title>Collection of gut derived symbiotic bacterial strains cultured from healthy donors.</title>
        <authorList>
            <person name="Lin H."/>
            <person name="Littmann E."/>
            <person name="Claire K."/>
            <person name="Pamer E."/>
        </authorList>
    </citation>
    <scope>NUCLEOTIDE SEQUENCE</scope>
    <source>
        <strain evidence="2">MSK.23.18</strain>
    </source>
</reference>
<feature type="transmembrane region" description="Helical" evidence="1">
    <location>
        <begin position="227"/>
        <end position="246"/>
    </location>
</feature>
<comment type="caution">
    <text evidence="2">The sequence shown here is derived from an EMBL/GenBank/DDBJ whole genome shotgun (WGS) entry which is preliminary data.</text>
</comment>
<sequence length="250" mass="29178">MLEIISICLNIITIGLTIYELFCKKSSNSTKQHIQNNIIQQINPKYDINVSSTPMYKLDNVAIQNARWKSKRITQFAIILIYVSMAINFVSFIKRNTIHSITDITAIFYIPMRNTMLQLSIILVLLCIIFIVRGWNKQQSVFSNLMSMKYFTLKIVADFFAIAGFAMVDYSLLEKINTNIQNPLYSINIIGWSFLFILQLFWIQHTVLKIYKLIPLSNTYEEKEKQLFAFVPVYIISILLFGLTIYTKFF</sequence>
<keyword evidence="1" id="KW-0812">Transmembrane</keyword>
<dbReference type="EMBL" id="JAJBOM010000070">
    <property type="protein sequence ID" value="MCB5621182.1"/>
    <property type="molecule type" value="Genomic_DNA"/>
</dbReference>
<dbReference type="Proteomes" id="UP001297370">
    <property type="component" value="Unassembled WGS sequence"/>
</dbReference>
<dbReference type="RefSeq" id="WP_064787133.1">
    <property type="nucleotide sequence ID" value="NZ_BAABXV010000001.1"/>
</dbReference>
<keyword evidence="1" id="KW-0472">Membrane</keyword>
<evidence type="ECO:0000313" key="2">
    <source>
        <dbReference type="EMBL" id="MCB5621182.1"/>
    </source>
</evidence>